<dbReference type="RefSeq" id="WP_255063055.1">
    <property type="nucleotide sequence ID" value="NZ_JANDBD010000010.1"/>
</dbReference>
<name>A0ABT1MAD4_9MYCO</name>
<protein>
    <recommendedName>
        <fullName evidence="1">non-specific serine/threonine protein kinase</fullName>
        <ecNumber evidence="1">2.7.11.1</ecNumber>
    </recommendedName>
</protein>
<keyword evidence="3" id="KW-0808">Transferase</keyword>
<dbReference type="PROSITE" id="PS50011">
    <property type="entry name" value="PROTEIN_KINASE_DOM"/>
    <property type="match status" value="1"/>
</dbReference>
<keyword evidence="9" id="KW-0812">Transmembrane</keyword>
<dbReference type="InterPro" id="IPR008271">
    <property type="entry name" value="Ser/Thr_kinase_AS"/>
</dbReference>
<evidence type="ECO:0000313" key="11">
    <source>
        <dbReference type="EMBL" id="MCP9275204.1"/>
    </source>
</evidence>
<evidence type="ECO:0000256" key="5">
    <source>
        <dbReference type="ARBA" id="ARBA00022777"/>
    </source>
</evidence>
<dbReference type="PANTHER" id="PTHR43289:SF6">
    <property type="entry name" value="SERINE_THREONINE-PROTEIN KINASE NEKL-3"/>
    <property type="match status" value="1"/>
</dbReference>
<feature type="domain" description="Protein kinase" evidence="10">
    <location>
        <begin position="5"/>
        <end position="261"/>
    </location>
</feature>
<keyword evidence="6 7" id="KW-0067">ATP-binding</keyword>
<evidence type="ECO:0000256" key="8">
    <source>
        <dbReference type="SAM" id="MobiDB-lite"/>
    </source>
</evidence>
<gene>
    <name evidence="11" type="ORF">NM203_23715</name>
</gene>
<dbReference type="PANTHER" id="PTHR43289">
    <property type="entry name" value="MITOGEN-ACTIVATED PROTEIN KINASE KINASE KINASE 20-RELATED"/>
    <property type="match status" value="1"/>
</dbReference>
<dbReference type="EMBL" id="JANDBD010000010">
    <property type="protein sequence ID" value="MCP9275204.1"/>
    <property type="molecule type" value="Genomic_DNA"/>
</dbReference>
<dbReference type="Pfam" id="PF00069">
    <property type="entry name" value="Pkinase"/>
    <property type="match status" value="1"/>
</dbReference>
<keyword evidence="2" id="KW-0723">Serine/threonine-protein kinase</keyword>
<dbReference type="SUPFAM" id="SSF56112">
    <property type="entry name" value="Protein kinase-like (PK-like)"/>
    <property type="match status" value="1"/>
</dbReference>
<evidence type="ECO:0000256" key="9">
    <source>
        <dbReference type="SAM" id="Phobius"/>
    </source>
</evidence>
<evidence type="ECO:0000259" key="10">
    <source>
        <dbReference type="PROSITE" id="PS50011"/>
    </source>
</evidence>
<feature type="region of interest" description="Disordered" evidence="8">
    <location>
        <begin position="386"/>
        <end position="469"/>
    </location>
</feature>
<evidence type="ECO:0000256" key="7">
    <source>
        <dbReference type="PROSITE-ProRule" id="PRU10141"/>
    </source>
</evidence>
<dbReference type="Gene3D" id="1.10.510.10">
    <property type="entry name" value="Transferase(Phosphotransferase) domain 1"/>
    <property type="match status" value="1"/>
</dbReference>
<dbReference type="CDD" id="cd14014">
    <property type="entry name" value="STKc_PknB_like"/>
    <property type="match status" value="1"/>
</dbReference>
<keyword evidence="5 11" id="KW-0418">Kinase</keyword>
<dbReference type="EC" id="2.7.11.1" evidence="1"/>
<sequence length="546" mass="58202">MFGHYKIIGLLGRGGMGEVYQAEDTRKGRMVALKILPEQYSHDERFRARFQRESRAAAILQEQHVIPIHDWGEIDGNLYIDMRLVQGNTLHELLETGPLDPARAAHIVSEIGSALDAAHQAGLIHRDVKPQNIIVTGTDFPYLVDFGIAEASGESGLTMTGTNIGTLSYMAPERFGDRDATPAVDVYSLACVLYEALTGDTPFPDGSMEQSIAAHLTSAPPRPSESNPRVPPAFDAVVARGMAKDPLRRYPTCSALGRAALEAVASGGGSLYDHYPSTTYEKAETWDRAEEPPTAYAPDAPPTARAPVPPTAYPAAPPAYPSRPPTYSPPPRRYEPQQQPYAAPTGQPATASKTDSRGWVLPAVVVAVVVLLGAVGVLIGLVLSRSGSDDPVAQDPTLVKPTPTRGAPGGDADTSQPKPLPPTPTEVPVNEGAPPPMISGPDTSASRQTCDDGFRVNGTGPGTQSRRGSVDTSCFFAQSVLTSYWNQYGNASRELRTVYAPGAVDCRSVASGNLCRGADFVMTCQARPGDGYITCEGGRDARVYIY</sequence>
<evidence type="ECO:0000256" key="3">
    <source>
        <dbReference type="ARBA" id="ARBA00022679"/>
    </source>
</evidence>
<feature type="compositionally biased region" description="Pro residues" evidence="8">
    <location>
        <begin position="307"/>
        <end position="331"/>
    </location>
</feature>
<dbReference type="GO" id="GO:0016301">
    <property type="term" value="F:kinase activity"/>
    <property type="evidence" value="ECO:0007669"/>
    <property type="project" value="UniProtKB-KW"/>
</dbReference>
<reference evidence="11 12" key="1">
    <citation type="submission" date="2022-06" db="EMBL/GenBank/DDBJ databases">
        <title>Mycolicibacterium sp. CAU 1645 isolated from seawater.</title>
        <authorList>
            <person name="Kim W."/>
        </authorList>
    </citation>
    <scope>NUCLEOTIDE SEQUENCE [LARGE SCALE GENOMIC DNA]</scope>
    <source>
        <strain evidence="11 12">CAU 1645</strain>
    </source>
</reference>
<keyword evidence="9" id="KW-0472">Membrane</keyword>
<feature type="compositionally biased region" description="Low complexity" evidence="8">
    <location>
        <begin position="292"/>
        <end position="306"/>
    </location>
</feature>
<keyword evidence="9" id="KW-1133">Transmembrane helix</keyword>
<dbReference type="InterPro" id="IPR011009">
    <property type="entry name" value="Kinase-like_dom_sf"/>
</dbReference>
<organism evidence="11 12">
    <name type="scientific">Mycolicibacterium arenosum</name>
    <dbReference type="NCBI Taxonomy" id="2952157"/>
    <lineage>
        <taxon>Bacteria</taxon>
        <taxon>Bacillati</taxon>
        <taxon>Actinomycetota</taxon>
        <taxon>Actinomycetes</taxon>
        <taxon>Mycobacteriales</taxon>
        <taxon>Mycobacteriaceae</taxon>
        <taxon>Mycolicibacterium</taxon>
    </lineage>
</organism>
<keyword evidence="4 7" id="KW-0547">Nucleotide-binding</keyword>
<evidence type="ECO:0000256" key="4">
    <source>
        <dbReference type="ARBA" id="ARBA00022741"/>
    </source>
</evidence>
<comment type="caution">
    <text evidence="11">The sequence shown here is derived from an EMBL/GenBank/DDBJ whole genome shotgun (WGS) entry which is preliminary data.</text>
</comment>
<evidence type="ECO:0000313" key="12">
    <source>
        <dbReference type="Proteomes" id="UP001651690"/>
    </source>
</evidence>
<proteinExistence type="predicted"/>
<dbReference type="PROSITE" id="PS00107">
    <property type="entry name" value="PROTEIN_KINASE_ATP"/>
    <property type="match status" value="1"/>
</dbReference>
<feature type="transmembrane region" description="Helical" evidence="9">
    <location>
        <begin position="359"/>
        <end position="383"/>
    </location>
</feature>
<dbReference type="Proteomes" id="UP001651690">
    <property type="component" value="Unassembled WGS sequence"/>
</dbReference>
<dbReference type="InterPro" id="IPR017441">
    <property type="entry name" value="Protein_kinase_ATP_BS"/>
</dbReference>
<evidence type="ECO:0000256" key="6">
    <source>
        <dbReference type="ARBA" id="ARBA00022840"/>
    </source>
</evidence>
<feature type="binding site" evidence="7">
    <location>
        <position position="34"/>
    </location>
    <ligand>
        <name>ATP</name>
        <dbReference type="ChEBI" id="CHEBI:30616"/>
    </ligand>
</feature>
<dbReference type="SMART" id="SM00220">
    <property type="entry name" value="S_TKc"/>
    <property type="match status" value="1"/>
</dbReference>
<feature type="region of interest" description="Disordered" evidence="8">
    <location>
        <begin position="284"/>
        <end position="354"/>
    </location>
</feature>
<dbReference type="Gene3D" id="3.30.200.20">
    <property type="entry name" value="Phosphorylase Kinase, domain 1"/>
    <property type="match status" value="1"/>
</dbReference>
<keyword evidence="12" id="KW-1185">Reference proteome</keyword>
<dbReference type="InterPro" id="IPR000719">
    <property type="entry name" value="Prot_kinase_dom"/>
</dbReference>
<evidence type="ECO:0000256" key="1">
    <source>
        <dbReference type="ARBA" id="ARBA00012513"/>
    </source>
</evidence>
<dbReference type="PROSITE" id="PS00108">
    <property type="entry name" value="PROTEIN_KINASE_ST"/>
    <property type="match status" value="1"/>
</dbReference>
<evidence type="ECO:0000256" key="2">
    <source>
        <dbReference type="ARBA" id="ARBA00022527"/>
    </source>
</evidence>
<accession>A0ABT1MAD4</accession>